<protein>
    <submittedName>
        <fullName evidence="2">Stabilizer of axonemal microtubules 4 isoform X3</fullName>
    </submittedName>
</protein>
<proteinExistence type="predicted"/>
<sequence length="356" mass="39008">MMGKLPLGVVSPYVKMSSGGCTDPLKFYATSYCTAYGREDFKPCMGTHKGTGYRSNYRPMVSYQANLDALDNPATGYGLSNASSPPARPGLSPQGQRSSSDQLQAPRTGTLSIAWPRSGVLGDSGPGAQPGAQREQVDNKFQTETSQNYRPLEVPDGKYPLPWNLHQTNSGYSREKPSAATPTKEVRKVHFDTQDYGPQAITGAEPKDVPLLHQQQNKGSLEWENSRHGPRFMTSEYNSKYLKEPSNQPDAGVPLGSTILVAQASRSLEQAPSPPMGTLGHWQPRGWGQHRGAVFRRSLAEEINRRQGGDWLHWRVHQESHHLSAELPGPSWGPSPPAQPECHQVGLSPHNPPSWG</sequence>
<dbReference type="RefSeq" id="XP_074228034.1">
    <property type="nucleotide sequence ID" value="XM_074371933.1"/>
</dbReference>
<evidence type="ECO:0000313" key="2">
    <source>
        <dbReference type="RefSeq" id="XP_074228034.1"/>
    </source>
</evidence>
<gene>
    <name evidence="2" type="primary">SAXO4</name>
</gene>
<name>A0AC58R0I2_CAMBA</name>
<reference evidence="2" key="1">
    <citation type="submission" date="2025-08" db="UniProtKB">
        <authorList>
            <consortium name="RefSeq"/>
        </authorList>
    </citation>
    <scope>IDENTIFICATION</scope>
    <source>
        <tissue evidence="2">Blood</tissue>
    </source>
</reference>
<accession>A0AC58R0I2</accession>
<dbReference type="Proteomes" id="UP001732780">
    <property type="component" value="Chromosome 10"/>
</dbReference>
<evidence type="ECO:0000313" key="1">
    <source>
        <dbReference type="Proteomes" id="UP001732780"/>
    </source>
</evidence>
<organism evidence="1 2">
    <name type="scientific">Camelus bactrianus</name>
    <name type="common">Bactrian camel</name>
    <dbReference type="NCBI Taxonomy" id="9837"/>
    <lineage>
        <taxon>Eukaryota</taxon>
        <taxon>Metazoa</taxon>
        <taxon>Chordata</taxon>
        <taxon>Craniata</taxon>
        <taxon>Vertebrata</taxon>
        <taxon>Euteleostomi</taxon>
        <taxon>Mammalia</taxon>
        <taxon>Eutheria</taxon>
        <taxon>Laurasiatheria</taxon>
        <taxon>Artiodactyla</taxon>
        <taxon>Tylopoda</taxon>
        <taxon>Camelidae</taxon>
        <taxon>Camelus</taxon>
    </lineage>
</organism>
<keyword evidence="1" id="KW-1185">Reference proteome</keyword>